<proteinExistence type="predicted"/>
<dbReference type="EMBL" id="JBFXLS010000006">
    <property type="protein sequence ID" value="KAL2832417.1"/>
    <property type="molecule type" value="Genomic_DNA"/>
</dbReference>
<evidence type="ECO:0000256" key="1">
    <source>
        <dbReference type="SAM" id="MobiDB-lite"/>
    </source>
</evidence>
<dbReference type="Proteomes" id="UP001610335">
    <property type="component" value="Unassembled WGS sequence"/>
</dbReference>
<evidence type="ECO:0008006" key="4">
    <source>
        <dbReference type="Google" id="ProtNLM"/>
    </source>
</evidence>
<feature type="compositionally biased region" description="Low complexity" evidence="1">
    <location>
        <begin position="65"/>
        <end position="87"/>
    </location>
</feature>
<name>A0ABR4IXC4_9EURO</name>
<accession>A0ABR4IXC4</accession>
<organism evidence="2 3">
    <name type="scientific">Aspergillus cavernicola</name>
    <dbReference type="NCBI Taxonomy" id="176166"/>
    <lineage>
        <taxon>Eukaryota</taxon>
        <taxon>Fungi</taxon>
        <taxon>Dikarya</taxon>
        <taxon>Ascomycota</taxon>
        <taxon>Pezizomycotina</taxon>
        <taxon>Eurotiomycetes</taxon>
        <taxon>Eurotiomycetidae</taxon>
        <taxon>Eurotiales</taxon>
        <taxon>Aspergillaceae</taxon>
        <taxon>Aspergillus</taxon>
        <taxon>Aspergillus subgen. Nidulantes</taxon>
    </lineage>
</organism>
<comment type="caution">
    <text evidence="2">The sequence shown here is derived from an EMBL/GenBank/DDBJ whole genome shotgun (WGS) entry which is preliminary data.</text>
</comment>
<evidence type="ECO:0000313" key="2">
    <source>
        <dbReference type="EMBL" id="KAL2832417.1"/>
    </source>
</evidence>
<sequence length="112" mass="12968">MCRQYLTQYWCQCELDAGYQTCSSSMQNSGCPQLAYETVHMQCFCNSHATKKFKTEKQHQKKSRSSLSSTDSGSSASSRNSRYSDASLDQEKSPQQGPVLRRRWYRPWSRSF</sequence>
<keyword evidence="3" id="KW-1185">Reference proteome</keyword>
<evidence type="ECO:0000313" key="3">
    <source>
        <dbReference type="Proteomes" id="UP001610335"/>
    </source>
</evidence>
<gene>
    <name evidence="2" type="ORF">BDW59DRAFT_139211</name>
</gene>
<reference evidence="2 3" key="1">
    <citation type="submission" date="2024-07" db="EMBL/GenBank/DDBJ databases">
        <title>Section-level genome sequencing and comparative genomics of Aspergillus sections Usti and Cavernicolus.</title>
        <authorList>
            <consortium name="Lawrence Berkeley National Laboratory"/>
            <person name="Nybo J.L."/>
            <person name="Vesth T.C."/>
            <person name="Theobald S."/>
            <person name="Frisvad J.C."/>
            <person name="Larsen T.O."/>
            <person name="Kjaerboelling I."/>
            <person name="Rothschild-Mancinelli K."/>
            <person name="Lyhne E.K."/>
            <person name="Kogle M.E."/>
            <person name="Barry K."/>
            <person name="Clum A."/>
            <person name="Na H."/>
            <person name="Ledsgaard L."/>
            <person name="Lin J."/>
            <person name="Lipzen A."/>
            <person name="Kuo A."/>
            <person name="Riley R."/>
            <person name="Mondo S."/>
            <person name="LaButti K."/>
            <person name="Haridas S."/>
            <person name="Pangalinan J."/>
            <person name="Salamov A.A."/>
            <person name="Simmons B.A."/>
            <person name="Magnuson J.K."/>
            <person name="Chen J."/>
            <person name="Drula E."/>
            <person name="Henrissat B."/>
            <person name="Wiebenga A."/>
            <person name="Lubbers R.J."/>
            <person name="Gomes A.C."/>
            <person name="Makela M.R."/>
            <person name="Stajich J."/>
            <person name="Grigoriev I.V."/>
            <person name="Mortensen U.H."/>
            <person name="De vries R.P."/>
            <person name="Baker S.E."/>
            <person name="Andersen M.R."/>
        </authorList>
    </citation>
    <scope>NUCLEOTIDE SEQUENCE [LARGE SCALE GENOMIC DNA]</scope>
    <source>
        <strain evidence="2 3">CBS 600.67</strain>
    </source>
</reference>
<protein>
    <recommendedName>
        <fullName evidence="4">Extracellular membrane protein CFEM domain-containing protein</fullName>
    </recommendedName>
</protein>
<feature type="region of interest" description="Disordered" evidence="1">
    <location>
        <begin position="52"/>
        <end position="100"/>
    </location>
</feature>